<dbReference type="SUPFAM" id="SSF88723">
    <property type="entry name" value="PIN domain-like"/>
    <property type="match status" value="1"/>
</dbReference>
<dbReference type="EMBL" id="CP131059">
    <property type="protein sequence ID" value="WNY23876.1"/>
    <property type="molecule type" value="Genomic_DNA"/>
</dbReference>
<evidence type="ECO:0008006" key="3">
    <source>
        <dbReference type="Google" id="ProtNLM"/>
    </source>
</evidence>
<keyword evidence="2" id="KW-1185">Reference proteome</keyword>
<evidence type="ECO:0000313" key="1">
    <source>
        <dbReference type="EMBL" id="WNY23876.1"/>
    </source>
</evidence>
<dbReference type="InterPro" id="IPR029060">
    <property type="entry name" value="PIN-like_dom_sf"/>
</dbReference>
<accession>A0AA96V043</accession>
<evidence type="ECO:0000313" key="2">
    <source>
        <dbReference type="Proteomes" id="UP001302978"/>
    </source>
</evidence>
<dbReference type="AlphaFoldDB" id="A0AA96V043"/>
<reference evidence="1 2" key="1">
    <citation type="submission" date="2023-07" db="EMBL/GenBank/DDBJ databases">
        <title>Closed genoem sequence of Methanomicrococcus sp. Hf6.</title>
        <authorList>
            <person name="Poehlein A."/>
            <person name="Protasov E."/>
            <person name="Platt K."/>
            <person name="Reeh H."/>
            <person name="Daniel R."/>
            <person name="Brune A."/>
        </authorList>
    </citation>
    <scope>NUCLEOTIDE SEQUENCE [LARGE SCALE GENOMIC DNA]</scope>
    <source>
        <strain evidence="1 2">Hf6</strain>
    </source>
</reference>
<gene>
    <name evidence="1" type="ORF">MmiHf6_11990</name>
</gene>
<dbReference type="KEGG" id="mehf:MmiHf6_11990"/>
<protein>
    <recommendedName>
        <fullName evidence="3">PIN domain-containing protein</fullName>
    </recommendedName>
</protein>
<name>A0AA96V043_9EURY</name>
<organism evidence="1 2">
    <name type="scientific">Methanimicrococcus hongohii</name>
    <dbReference type="NCBI Taxonomy" id="3028295"/>
    <lineage>
        <taxon>Archaea</taxon>
        <taxon>Methanobacteriati</taxon>
        <taxon>Methanobacteriota</taxon>
        <taxon>Stenosarchaea group</taxon>
        <taxon>Methanomicrobia</taxon>
        <taxon>Methanosarcinales</taxon>
        <taxon>Methanosarcinaceae</taxon>
        <taxon>Methanimicrococcus</taxon>
    </lineage>
</organism>
<dbReference type="Proteomes" id="UP001302978">
    <property type="component" value="Chromosome"/>
</dbReference>
<sequence>MDIYRSHHIMNVTEKSIFIDANILISLWMPGKKSFLNSYCSRDFEMFLRHQTSLFTDIVVLSEFYNRWLREAYYLYCRKNNLSPAQLKFKDYRQKDDGKITIRQICFAIQIILNDIKIINPNYSRSLLFQNIIDPDYFAHLDFNDLHIISVCLHNDFCLWTNDIDFKGQNIDIFTENGKY</sequence>
<proteinExistence type="predicted"/>
<dbReference type="Gene3D" id="3.40.50.1010">
    <property type="entry name" value="5'-nuclease"/>
    <property type="match status" value="1"/>
</dbReference>
<dbReference type="CDD" id="cd09854">
    <property type="entry name" value="PIN_VapC-like"/>
    <property type="match status" value="1"/>
</dbReference>